<evidence type="ECO:0000313" key="3">
    <source>
        <dbReference type="EMBL" id="KRT80778.1"/>
    </source>
</evidence>
<dbReference type="OrthoDB" id="8191652at2759"/>
<feature type="transmembrane region" description="Helical" evidence="2">
    <location>
        <begin position="192"/>
        <end position="213"/>
    </location>
</feature>
<protein>
    <submittedName>
        <fullName evidence="3">Uncharacterized protein</fullName>
    </submittedName>
</protein>
<proteinExistence type="predicted"/>
<comment type="caution">
    <text evidence="3">The sequence shown here is derived from an EMBL/GenBank/DDBJ whole genome shotgun (WGS) entry which is preliminary data.</text>
</comment>
<dbReference type="InterPro" id="IPR027417">
    <property type="entry name" value="P-loop_NTPase"/>
</dbReference>
<evidence type="ECO:0000256" key="1">
    <source>
        <dbReference type="SAM" id="MobiDB-lite"/>
    </source>
</evidence>
<reference evidence="3 4" key="1">
    <citation type="submission" date="2015-09" db="EMBL/GenBank/DDBJ databases">
        <title>Draft genome of the scarab beetle Oryctes borbonicus.</title>
        <authorList>
            <person name="Meyer J.M."/>
            <person name="Markov G.V."/>
            <person name="Baskaran P."/>
            <person name="Herrmann M."/>
            <person name="Sommer R.J."/>
            <person name="Roedelsperger C."/>
        </authorList>
    </citation>
    <scope>NUCLEOTIDE SEQUENCE [LARGE SCALE GENOMIC DNA]</scope>
    <source>
        <strain evidence="3">OB123</strain>
        <tissue evidence="3">Whole animal</tissue>
    </source>
</reference>
<evidence type="ECO:0000256" key="2">
    <source>
        <dbReference type="SAM" id="Phobius"/>
    </source>
</evidence>
<dbReference type="AlphaFoldDB" id="A0A0T6B0C8"/>
<evidence type="ECO:0000313" key="4">
    <source>
        <dbReference type="Proteomes" id="UP000051574"/>
    </source>
</evidence>
<keyword evidence="4" id="KW-1185">Reference proteome</keyword>
<keyword evidence="2" id="KW-0812">Transmembrane</keyword>
<keyword evidence="2" id="KW-0472">Membrane</keyword>
<name>A0A0T6B0C8_9SCAR</name>
<dbReference type="Gene3D" id="3.40.50.300">
    <property type="entry name" value="P-loop containing nucleotide triphosphate hydrolases"/>
    <property type="match status" value="1"/>
</dbReference>
<keyword evidence="2" id="KW-1133">Transmembrane helix</keyword>
<sequence>MDLGKSNLNRSFSEPDFQSSPSCFRQVFVNECYQFPNYDKPQIRRYMYTEVVGGFNGSDNILLESKKYRSEKSLREFHKSGVKWLHRSNSPHLVSQFDDQSFSSSFQKKKEEEPSNQKFNFENLKLSHIRSEEAMDADDDSDCEEICEYNDHSKFDNVRRRLNEKKPGRRLNTSCWTQHPHKKQRDNSKLHCTIYFLVPIIISLLCYVLWLHLFQKEDEPTHIIPDLKNVLYQDHVVQITSRILNNLNKESSKEILVFVGTTGVGKTYLVNLIKKHFHKEFIIDVNIILQKHFNTANKLSQKGCYFIIIDNLKIENLEPVAVFVNMLPNQCILVIPVFNIQEISDDLTYTTNIDYFRRIKKKFDGQFSKIANVVLFNNMNRDKIEKWLRLQIEEKEFSNKEETISFLLEKHNVEDYGFKGLVPKINLLQS</sequence>
<dbReference type="EMBL" id="LJIG01016379">
    <property type="protein sequence ID" value="KRT80778.1"/>
    <property type="molecule type" value="Genomic_DNA"/>
</dbReference>
<dbReference type="SUPFAM" id="SSF52540">
    <property type="entry name" value="P-loop containing nucleoside triphosphate hydrolases"/>
    <property type="match status" value="1"/>
</dbReference>
<organism evidence="3 4">
    <name type="scientific">Oryctes borbonicus</name>
    <dbReference type="NCBI Taxonomy" id="1629725"/>
    <lineage>
        <taxon>Eukaryota</taxon>
        <taxon>Metazoa</taxon>
        <taxon>Ecdysozoa</taxon>
        <taxon>Arthropoda</taxon>
        <taxon>Hexapoda</taxon>
        <taxon>Insecta</taxon>
        <taxon>Pterygota</taxon>
        <taxon>Neoptera</taxon>
        <taxon>Endopterygota</taxon>
        <taxon>Coleoptera</taxon>
        <taxon>Polyphaga</taxon>
        <taxon>Scarabaeiformia</taxon>
        <taxon>Scarabaeidae</taxon>
        <taxon>Dynastinae</taxon>
        <taxon>Oryctes</taxon>
    </lineage>
</organism>
<dbReference type="Proteomes" id="UP000051574">
    <property type="component" value="Unassembled WGS sequence"/>
</dbReference>
<accession>A0A0T6B0C8</accession>
<gene>
    <name evidence="3" type="ORF">AMK59_5520</name>
</gene>
<feature type="region of interest" description="Disordered" evidence="1">
    <location>
        <begin position="1"/>
        <end position="20"/>
    </location>
</feature>